<evidence type="ECO:0000313" key="1">
    <source>
        <dbReference type="EMBL" id="SUX04628.1"/>
    </source>
</evidence>
<gene>
    <name evidence="1" type="primary">trxB_4</name>
    <name evidence="1" type="ORF">NCTC13105_01941</name>
</gene>
<name>A0AAX2M396_CAMJU</name>
<evidence type="ECO:0000313" key="2">
    <source>
        <dbReference type="Proteomes" id="UP000254131"/>
    </source>
</evidence>
<dbReference type="Proteomes" id="UP000254131">
    <property type="component" value="Unassembled WGS sequence"/>
</dbReference>
<accession>A0AAX2M396</accession>
<proteinExistence type="predicted"/>
<comment type="caution">
    <text evidence="1">The sequence shown here is derived from an EMBL/GenBank/DDBJ whole genome shotgun (WGS) entry which is preliminary data.</text>
</comment>
<protein>
    <submittedName>
        <fullName evidence="1">Thioredoxin reductase</fullName>
    </submittedName>
</protein>
<dbReference type="AlphaFoldDB" id="A0AAX2M396"/>
<organism evidence="1 2">
    <name type="scientific">Campylobacter jejuni</name>
    <dbReference type="NCBI Taxonomy" id="197"/>
    <lineage>
        <taxon>Bacteria</taxon>
        <taxon>Pseudomonadati</taxon>
        <taxon>Campylobacterota</taxon>
        <taxon>Epsilonproteobacteria</taxon>
        <taxon>Campylobacterales</taxon>
        <taxon>Campylobacteraceae</taxon>
        <taxon>Campylobacter</taxon>
    </lineage>
</organism>
<sequence>MSETYEIYTPNGLIMDVYKDTNKIIFSENVKPTGKYTQEYSKALFEAHNIKQNSPYKDYKPQYLDPNFYTGQKSTLVEFKEWQSIYLKDPIKGSIAPWTKAEKAYYKSLKTKKERYKYLVIRSGIRSVVIDIPYDAYANVDEKGNVDPKYEKLYRIVDDNKHNLRSSLFHNEWGMAAGILGDYKYLANDMSQNGFNARFIQATILYIQLSGGSSILDKPNLLGAIYGYADIAVGSGLVGVHKNPLREQEIKTLAKTLKPDEFGMLPFIDEIMGVDWVIDYNEYQISEDEFGDIYEALRSDIVEGKIKDPRDIDSTYESRREFDRYMDGYSNGMINAYGYDIPNDWNDAQLKIDSMILTAKLAALTPPQGYPNAPYYFTPERLEWIYKRGYLDKLLDPRIPAIYRYNFPEDLRAKIRAYAKEHNIKE</sequence>
<dbReference type="EMBL" id="UFVB01000002">
    <property type="protein sequence ID" value="SUX04628.1"/>
    <property type="molecule type" value="Genomic_DNA"/>
</dbReference>
<dbReference type="RefSeq" id="WP_115651725.1">
    <property type="nucleotide sequence ID" value="NZ_UFVB01000002.1"/>
</dbReference>
<reference evidence="1 2" key="1">
    <citation type="submission" date="2018-06" db="EMBL/GenBank/DDBJ databases">
        <authorList>
            <consortium name="Pathogen Informatics"/>
            <person name="Doyle S."/>
        </authorList>
    </citation>
    <scope>NUCLEOTIDE SEQUENCE [LARGE SCALE GENOMIC DNA]</scope>
    <source>
        <strain evidence="1 2">NCTC13105</strain>
    </source>
</reference>